<sequence>MPDNNINLDTLRNEKIEDNKHKYMEIKIIFDSQNIKFEQIYYWLLDFIRDNLKMNISKLSDDFTSSVGSAFFGEMSSRASAVLATARSAAELINNLTKSIISILDEYKQIQSKIILYEKVLSNDKDEAYSAYITLKDIWLNNVDSTRGGASLFSIARGSRNSLGYSTAPDLFYLTEIKSEVQKLLDKNLIGKALFDKLFNEPSNIPRDIGEVKNKKIVNEKVSNIVDIRLQEYYNWFESNRKFLYDRYNLLKSYLKHQLSSLLYYTEYAKPYFKFARKLLQNPNQPVDIINALETAIIDLSLLSVGKENSINTYNAEKDTVEQKLYIPVYDIQIRSRAFPTIINRIERSGMYTFIGRTDINFRVYLLEKSEYENLIINQEEEDLLYITGLTDDYIKDISDLILESFLYDIIRNDNNLLKITAEKSKVTEADIKNNPYKIRWSKELLEELEKDQKIKKALGSIMWIKKYLPENKEEKKEENKEKKKSESSIKYIFPSLNEIFVRILEFITTYKKDLISISKDIKKKQFQKERDDAMNDLKDKTIDTGWKIYTSFKKTFGMLTY</sequence>
<dbReference type="KEGG" id="naer:MJ1_0680"/>
<dbReference type="Proteomes" id="UP001055553">
    <property type="component" value="Chromosome"/>
</dbReference>
<organism evidence="1 2">
    <name type="scientific">Nanobdella aerobiophila</name>
    <dbReference type="NCBI Taxonomy" id="2586965"/>
    <lineage>
        <taxon>Archaea</taxon>
        <taxon>Nanobdellota</taxon>
        <taxon>Nanobdellia</taxon>
        <taxon>Nanobdellales</taxon>
        <taxon>Nanobdellaceae</taxon>
        <taxon>Nanobdella</taxon>
    </lineage>
</organism>
<reference evidence="2" key="1">
    <citation type="journal article" date="2022" name="Int. J. Syst. Evol. Microbiol.">
        <title>Nanobdella aerobiophila gen. nov., sp. nov., a thermoacidophilic, obligate ectosymbiotic archaeon, and proposal of Nanobdellaceae fam. nov., Nanobdellales ord. nov. and Nanobdellia class. nov.</title>
        <authorList>
            <person name="Kato S."/>
            <person name="Ogasawara A."/>
            <person name="Itoh T."/>
            <person name="Sakai H.D."/>
            <person name="Shimizu M."/>
            <person name="Yuki M."/>
            <person name="Kaneko M."/>
            <person name="Takashina T."/>
            <person name="Ohkuma M."/>
        </authorList>
    </citation>
    <scope>NUCLEOTIDE SEQUENCE [LARGE SCALE GENOMIC DNA]</scope>
    <source>
        <strain evidence="2">MJ1</strain>
    </source>
</reference>
<gene>
    <name evidence="1" type="ORF">MJ1_0680</name>
</gene>
<dbReference type="EMBL" id="AP019769">
    <property type="protein sequence ID" value="BBL45823.1"/>
    <property type="molecule type" value="Genomic_DNA"/>
</dbReference>
<evidence type="ECO:0000313" key="1">
    <source>
        <dbReference type="EMBL" id="BBL45823.1"/>
    </source>
</evidence>
<dbReference type="AlphaFoldDB" id="A0A915SD04"/>
<keyword evidence="2" id="KW-1185">Reference proteome</keyword>
<proteinExistence type="predicted"/>
<evidence type="ECO:0000313" key="2">
    <source>
        <dbReference type="Proteomes" id="UP001055553"/>
    </source>
</evidence>
<protein>
    <submittedName>
        <fullName evidence="1">Uncharacterized protein</fullName>
    </submittedName>
</protein>
<dbReference type="RefSeq" id="WP_258393133.1">
    <property type="nucleotide sequence ID" value="NZ_AP019769.1"/>
</dbReference>
<dbReference type="GeneID" id="74568622"/>
<name>A0A915SD04_9ARCH</name>
<accession>A0A915SD04</accession>